<reference evidence="2 3" key="1">
    <citation type="submission" date="2019-07" db="EMBL/GenBank/DDBJ databases">
        <title>Whole genome shotgun sequence of Rhodospirillum oryzae NBRC 107573.</title>
        <authorList>
            <person name="Hosoyama A."/>
            <person name="Uohara A."/>
            <person name="Ohji S."/>
            <person name="Ichikawa N."/>
        </authorList>
    </citation>
    <scope>NUCLEOTIDE SEQUENCE [LARGE SCALE GENOMIC DNA]</scope>
    <source>
        <strain evidence="2 3">NBRC 107573</strain>
    </source>
</reference>
<dbReference type="InterPro" id="IPR029058">
    <property type="entry name" value="AB_hydrolase_fold"/>
</dbReference>
<dbReference type="Gene3D" id="3.40.50.1820">
    <property type="entry name" value="alpha/beta hydrolase"/>
    <property type="match status" value="1"/>
</dbReference>
<dbReference type="InterPro" id="IPR000073">
    <property type="entry name" value="AB_hydrolase_1"/>
</dbReference>
<keyword evidence="3" id="KW-1185">Reference proteome</keyword>
<accession>A0A512H3C2</accession>
<dbReference type="SUPFAM" id="SSF53474">
    <property type="entry name" value="alpha/beta-Hydrolases"/>
    <property type="match status" value="1"/>
</dbReference>
<organism evidence="2 3">
    <name type="scientific">Pararhodospirillum oryzae</name>
    <dbReference type="NCBI Taxonomy" id="478448"/>
    <lineage>
        <taxon>Bacteria</taxon>
        <taxon>Pseudomonadati</taxon>
        <taxon>Pseudomonadota</taxon>
        <taxon>Alphaproteobacteria</taxon>
        <taxon>Rhodospirillales</taxon>
        <taxon>Rhodospirillaceae</taxon>
        <taxon>Pararhodospirillum</taxon>
    </lineage>
</organism>
<evidence type="ECO:0000313" key="3">
    <source>
        <dbReference type="Proteomes" id="UP000321567"/>
    </source>
</evidence>
<name>A0A512H3C2_9PROT</name>
<dbReference type="Pfam" id="PF12697">
    <property type="entry name" value="Abhydrolase_6"/>
    <property type="match status" value="1"/>
</dbReference>
<evidence type="ECO:0000313" key="2">
    <source>
        <dbReference type="EMBL" id="GEO79956.1"/>
    </source>
</evidence>
<proteinExistence type="predicted"/>
<sequence>MFHWAAVIGLSVVALLVAGAVVLSIWHPASTLKGPEALRWSPVRHVPTAMPLTPWLDETGAAKPFERTVADTRVALETARAGIDPDPVTRASHVNLVAPREWPLDESCGGVARAGVLLIHGLSDSPFTMRDLGTTLATLPERCLLVRSILLPGHGTVPGDLLRVDENAWRAAVRYGVESFADRVDRVHVVGYSLGATLAVDLVLNAKPTTPAVASLVLLAPALGADNRFPIHKIPFGFDMFAGGLALAAGFGPERDWLRIDEDLDFARYESFPLVSLRQLMTLMGETVAAPRPLPMPVFMAVAAEDSVIDTKAALTFFEKWATSPDSRLLLMAAPATLAARADEIAPLAADTTRVACVQGAAPLVEGCTPRAAGLKASCPFGGGSGACVTELGHLALPVAPGNPHYGRDGSYRTCLAYAHPGDEARYCGCAAPPQRAASALCQGVTPATTSVRLGEPTREQEKAQTPLAVRLTYNPAYARLALGLADFLK</sequence>
<comment type="caution">
    <text evidence="2">The sequence shown here is derived from an EMBL/GenBank/DDBJ whole genome shotgun (WGS) entry which is preliminary data.</text>
</comment>
<dbReference type="AlphaFoldDB" id="A0A512H3C2"/>
<evidence type="ECO:0000259" key="1">
    <source>
        <dbReference type="Pfam" id="PF12697"/>
    </source>
</evidence>
<dbReference type="Proteomes" id="UP000321567">
    <property type="component" value="Unassembled WGS sequence"/>
</dbReference>
<gene>
    <name evidence="2" type="ORF">ROR02_00870</name>
</gene>
<feature type="domain" description="AB hydrolase-1" evidence="1">
    <location>
        <begin position="116"/>
        <end position="310"/>
    </location>
</feature>
<dbReference type="EMBL" id="BJZO01000002">
    <property type="protein sequence ID" value="GEO79956.1"/>
    <property type="molecule type" value="Genomic_DNA"/>
</dbReference>
<protein>
    <recommendedName>
        <fullName evidence="1">AB hydrolase-1 domain-containing protein</fullName>
    </recommendedName>
</protein>